<evidence type="ECO:0000313" key="3">
    <source>
        <dbReference type="Proteomes" id="UP000000374"/>
    </source>
</evidence>
<evidence type="ECO:0000313" key="2">
    <source>
        <dbReference type="EMBL" id="ABM56223.1"/>
    </source>
</evidence>
<dbReference type="OrthoDB" id="8678477at2"/>
<sequence length="326" mass="33525">MDRRSFCATASTAAAAAFFPWRVRAAAPYPGKPIRVISPYAAGGGPDLLLRQVGPALGQALGQPIVIENKVGAGGVLAAIHAAQQPADGYLLLMGANTHLVQKAMQPELGFDPIADFAPASNFATSPAMLVVNAGSAYQKLDDLMAAAKTWPGQMNYGSGGIGTAAHLAGATLVSLMGIEAVHVPLKGSVEISASLLRGDTQFAFPIAGTAVPQVKGGKLRALAVTSRSRLQELPELPTLHELLGGNELAIQESWFGLWAPARTPAQILATLNAAVKKVVATPSLRSAAQALGTELSASPQACAAFVRGENLKWAELVRLAGVSGG</sequence>
<dbReference type="PANTHER" id="PTHR42928:SF5">
    <property type="entry name" value="BLR1237 PROTEIN"/>
    <property type="match status" value="1"/>
</dbReference>
<keyword evidence="3" id="KW-1185">Reference proteome</keyword>
<dbReference type="Gene3D" id="3.40.190.150">
    <property type="entry name" value="Bordetella uptake gene, domain 1"/>
    <property type="match status" value="1"/>
</dbReference>
<evidence type="ECO:0000256" key="1">
    <source>
        <dbReference type="ARBA" id="ARBA00006987"/>
    </source>
</evidence>
<gene>
    <name evidence="2" type="ordered locus">Veis_0435</name>
</gene>
<comment type="similarity">
    <text evidence="1">Belongs to the UPF0065 (bug) family.</text>
</comment>
<dbReference type="KEGG" id="vei:Veis_0435"/>
<dbReference type="InterPro" id="IPR005064">
    <property type="entry name" value="BUG"/>
</dbReference>
<dbReference type="EMBL" id="CP000542">
    <property type="protein sequence ID" value="ABM56223.1"/>
    <property type="molecule type" value="Genomic_DNA"/>
</dbReference>
<protein>
    <submittedName>
        <fullName evidence="2">Uncharacterized protein UPF0065</fullName>
    </submittedName>
</protein>
<dbReference type="PIRSF" id="PIRSF017082">
    <property type="entry name" value="YflP"/>
    <property type="match status" value="1"/>
</dbReference>
<reference evidence="3" key="1">
    <citation type="submission" date="2006-12" db="EMBL/GenBank/DDBJ databases">
        <title>Complete sequence of chromosome 1 of Verminephrobacter eiseniae EF01-2.</title>
        <authorList>
            <person name="Copeland A."/>
            <person name="Lucas S."/>
            <person name="Lapidus A."/>
            <person name="Barry K."/>
            <person name="Detter J.C."/>
            <person name="Glavina del Rio T."/>
            <person name="Dalin E."/>
            <person name="Tice H."/>
            <person name="Pitluck S."/>
            <person name="Chertkov O."/>
            <person name="Brettin T."/>
            <person name="Bruce D."/>
            <person name="Han C."/>
            <person name="Tapia R."/>
            <person name="Gilna P."/>
            <person name="Schmutz J."/>
            <person name="Larimer F."/>
            <person name="Land M."/>
            <person name="Hauser L."/>
            <person name="Kyrpides N."/>
            <person name="Kim E."/>
            <person name="Stahl D."/>
            <person name="Richardson P."/>
        </authorList>
    </citation>
    <scope>NUCLEOTIDE SEQUENCE [LARGE SCALE GENOMIC DNA]</scope>
    <source>
        <strain evidence="3">EF01-2</strain>
    </source>
</reference>
<name>A1WF16_VEREI</name>
<organism evidence="2 3">
    <name type="scientific">Verminephrobacter eiseniae (strain EF01-2)</name>
    <dbReference type="NCBI Taxonomy" id="391735"/>
    <lineage>
        <taxon>Bacteria</taxon>
        <taxon>Pseudomonadati</taxon>
        <taxon>Pseudomonadota</taxon>
        <taxon>Betaproteobacteria</taxon>
        <taxon>Burkholderiales</taxon>
        <taxon>Comamonadaceae</taxon>
        <taxon>Verminephrobacter</taxon>
    </lineage>
</organism>
<dbReference type="SUPFAM" id="SSF53850">
    <property type="entry name" value="Periplasmic binding protein-like II"/>
    <property type="match status" value="1"/>
</dbReference>
<dbReference type="HOGENOM" id="CLU_045683_0_0_4"/>
<dbReference type="eggNOG" id="COG3181">
    <property type="taxonomic scope" value="Bacteria"/>
</dbReference>
<dbReference type="PANTHER" id="PTHR42928">
    <property type="entry name" value="TRICARBOXYLATE-BINDING PROTEIN"/>
    <property type="match status" value="1"/>
</dbReference>
<dbReference type="InterPro" id="IPR042100">
    <property type="entry name" value="Bug_dom1"/>
</dbReference>
<dbReference type="RefSeq" id="WP_011808240.1">
    <property type="nucleotide sequence ID" value="NC_008786.1"/>
</dbReference>
<dbReference type="GeneID" id="76459161"/>
<dbReference type="STRING" id="391735.Veis_0435"/>
<proteinExistence type="inferred from homology"/>
<dbReference type="Proteomes" id="UP000000374">
    <property type="component" value="Chromosome"/>
</dbReference>
<dbReference type="AlphaFoldDB" id="A1WF16"/>
<dbReference type="Pfam" id="PF03401">
    <property type="entry name" value="TctC"/>
    <property type="match status" value="1"/>
</dbReference>
<accession>A1WF16</accession>
<dbReference type="Gene3D" id="3.40.190.10">
    <property type="entry name" value="Periplasmic binding protein-like II"/>
    <property type="match status" value="1"/>
</dbReference>